<evidence type="ECO:0000313" key="2">
    <source>
        <dbReference type="Proteomes" id="UP000243006"/>
    </source>
</evidence>
<gene>
    <name evidence="1" type="ORF">D917_06482</name>
</gene>
<comment type="caution">
    <text evidence="1">The sequence shown here is derived from an EMBL/GenBank/DDBJ whole genome shotgun (WGS) entry which is preliminary data.</text>
</comment>
<accession>A0A1Y3ETB9</accession>
<sequence length="100" mass="11901">MCALREYFVSTTTLRFKMKTNFTKISHQETGKHSYSIKILLLLNHQIGVLIIQIEIPLVNTLDRQKRKQNKRKHGQVPLLNNFHIPNYRHFVFCKQNHSD</sequence>
<name>A0A1Y3ETB9_9BILA</name>
<dbReference type="EMBL" id="LVZM01003304">
    <property type="protein sequence ID" value="OUC48020.1"/>
    <property type="molecule type" value="Genomic_DNA"/>
</dbReference>
<evidence type="ECO:0000313" key="1">
    <source>
        <dbReference type="EMBL" id="OUC48020.1"/>
    </source>
</evidence>
<protein>
    <submittedName>
        <fullName evidence="1">Uncharacterized protein</fullName>
    </submittedName>
</protein>
<dbReference type="Proteomes" id="UP000243006">
    <property type="component" value="Unassembled WGS sequence"/>
</dbReference>
<reference evidence="1 2" key="1">
    <citation type="submission" date="2015-04" db="EMBL/GenBank/DDBJ databases">
        <title>Draft genome of the roundworm Trichinella nativa.</title>
        <authorList>
            <person name="Mitreva M."/>
        </authorList>
    </citation>
    <scope>NUCLEOTIDE SEQUENCE [LARGE SCALE GENOMIC DNA]</scope>
    <source>
        <strain evidence="1 2">ISS45</strain>
    </source>
</reference>
<proteinExistence type="predicted"/>
<dbReference type="AlphaFoldDB" id="A0A1Y3ETB9"/>
<organism evidence="1 2">
    <name type="scientific">Trichinella nativa</name>
    <dbReference type="NCBI Taxonomy" id="6335"/>
    <lineage>
        <taxon>Eukaryota</taxon>
        <taxon>Metazoa</taxon>
        <taxon>Ecdysozoa</taxon>
        <taxon>Nematoda</taxon>
        <taxon>Enoplea</taxon>
        <taxon>Dorylaimia</taxon>
        <taxon>Trichinellida</taxon>
        <taxon>Trichinellidae</taxon>
        <taxon>Trichinella</taxon>
    </lineage>
</organism>